<dbReference type="InterPro" id="IPR012910">
    <property type="entry name" value="Plug_dom"/>
</dbReference>
<name>A0A644TJJ1_9ZZZZ</name>
<sequence>MKKERRITKMLAMAITGTVMMGATAFAAESGISEYSLDQVIVTATRYEKKDVDVPASTVIITSEKIKEMGAKTAEAALAKVNGMAYKSFGPLGASMGTMINEATIRGVDNGTLVMVNGNPVSWRGKYNLDSIPAESIERIEIVKGGGSVLYGSEAMSGVINIITKKKASNTATVGFGNYGQQYYNVNAGNEKLGVNASVQKFPNTVEGVSYSTVSSTKFKGETRTDINDVEKKNLGLNYNINKNLSLMYNYYETTANYLRYVSDVTSTTSGVEVGNQFNNRYYTTKQHVAQINYDDHNIKASAYFNTGTVESDGLTYITSTGAKSTSLYNTREKNTTFGADVQKNWQINNKAKVILGAAYKNENYQSLYAGSSSTTKDYSRDNWGVYSQWEQAFNEKNTAIVSMRETWTTKADGDNNYNNFSAAGQFVHKLDDANNIYASVGQSFIMPTFAQMYGASSSAIPNPGLKPQTGINYEIGWKKIAGKHSWKAAIFHTDIKDNITATWNSTNSEYQYKNEDFKNTGIELSCDINTDGPMSYNYGVTYQNPQSKSDTKGYWDRKFGRVQLTGGVTYKKNKLTSSLSGSYLAARVATPSSAESYDTKPYFLTTFNTIYSPDKKSDITLTIDNLLDRSDNISHSSSSYYSTPINFLLSYTYKF</sequence>
<keyword evidence="8" id="KW-0998">Cell outer membrane</keyword>
<evidence type="ECO:0000256" key="8">
    <source>
        <dbReference type="ARBA" id="ARBA00023237"/>
    </source>
</evidence>
<evidence type="ECO:0000313" key="11">
    <source>
        <dbReference type="EMBL" id="MPL67106.1"/>
    </source>
</evidence>
<dbReference type="GO" id="GO:0009279">
    <property type="term" value="C:cell outer membrane"/>
    <property type="evidence" value="ECO:0007669"/>
    <property type="project" value="UniProtKB-SubCell"/>
</dbReference>
<evidence type="ECO:0000256" key="6">
    <source>
        <dbReference type="ARBA" id="ARBA00023136"/>
    </source>
</evidence>
<keyword evidence="7" id="KW-0675">Receptor</keyword>
<dbReference type="SUPFAM" id="SSF56935">
    <property type="entry name" value="Porins"/>
    <property type="match status" value="1"/>
</dbReference>
<evidence type="ECO:0000256" key="1">
    <source>
        <dbReference type="ARBA" id="ARBA00004571"/>
    </source>
</evidence>
<dbReference type="GO" id="GO:0015344">
    <property type="term" value="F:siderophore uptake transmembrane transporter activity"/>
    <property type="evidence" value="ECO:0007669"/>
    <property type="project" value="TreeGrafter"/>
</dbReference>
<dbReference type="InterPro" id="IPR000531">
    <property type="entry name" value="Beta-barrel_TonB"/>
</dbReference>
<evidence type="ECO:0000259" key="9">
    <source>
        <dbReference type="Pfam" id="PF00593"/>
    </source>
</evidence>
<feature type="domain" description="TonB-dependent receptor-like beta-barrel" evidence="9">
    <location>
        <begin position="239"/>
        <end position="627"/>
    </location>
</feature>
<evidence type="ECO:0000256" key="2">
    <source>
        <dbReference type="ARBA" id="ARBA00022448"/>
    </source>
</evidence>
<gene>
    <name evidence="11" type="primary">btuB_11</name>
    <name evidence="11" type="ORF">SDC9_12796</name>
</gene>
<dbReference type="InterPro" id="IPR039426">
    <property type="entry name" value="TonB-dep_rcpt-like"/>
</dbReference>
<evidence type="ECO:0000259" key="10">
    <source>
        <dbReference type="Pfam" id="PF07715"/>
    </source>
</evidence>
<comment type="subcellular location">
    <subcellularLocation>
        <location evidence="1">Cell outer membrane</location>
        <topology evidence="1">Multi-pass membrane protein</topology>
    </subcellularLocation>
</comment>
<dbReference type="InterPro" id="IPR037066">
    <property type="entry name" value="Plug_dom_sf"/>
</dbReference>
<evidence type="ECO:0000256" key="7">
    <source>
        <dbReference type="ARBA" id="ARBA00023170"/>
    </source>
</evidence>
<dbReference type="AlphaFoldDB" id="A0A644TJJ1"/>
<evidence type="ECO:0000256" key="4">
    <source>
        <dbReference type="ARBA" id="ARBA00022729"/>
    </source>
</evidence>
<feature type="domain" description="TonB-dependent receptor plug" evidence="10">
    <location>
        <begin position="52"/>
        <end position="159"/>
    </location>
</feature>
<comment type="caution">
    <text evidence="11">The sequence shown here is derived from an EMBL/GenBank/DDBJ whole genome shotgun (WGS) entry which is preliminary data.</text>
</comment>
<keyword evidence="2" id="KW-0813">Transport</keyword>
<dbReference type="Pfam" id="PF00593">
    <property type="entry name" value="TonB_dep_Rec_b-barrel"/>
    <property type="match status" value="1"/>
</dbReference>
<dbReference type="PANTHER" id="PTHR30069">
    <property type="entry name" value="TONB-DEPENDENT OUTER MEMBRANE RECEPTOR"/>
    <property type="match status" value="1"/>
</dbReference>
<evidence type="ECO:0000256" key="5">
    <source>
        <dbReference type="ARBA" id="ARBA00023077"/>
    </source>
</evidence>
<organism evidence="11">
    <name type="scientific">bioreactor metagenome</name>
    <dbReference type="NCBI Taxonomy" id="1076179"/>
    <lineage>
        <taxon>unclassified sequences</taxon>
        <taxon>metagenomes</taxon>
        <taxon>ecological metagenomes</taxon>
    </lineage>
</organism>
<reference evidence="11" key="1">
    <citation type="submission" date="2019-08" db="EMBL/GenBank/DDBJ databases">
        <authorList>
            <person name="Kucharzyk K."/>
            <person name="Murdoch R.W."/>
            <person name="Higgins S."/>
            <person name="Loffler F."/>
        </authorList>
    </citation>
    <scope>NUCLEOTIDE SEQUENCE</scope>
</reference>
<accession>A0A644TJJ1</accession>
<proteinExistence type="predicted"/>
<dbReference type="EMBL" id="VSSQ01000035">
    <property type="protein sequence ID" value="MPL67106.1"/>
    <property type="molecule type" value="Genomic_DNA"/>
</dbReference>
<protein>
    <submittedName>
        <fullName evidence="11">Vitamin B12 transporter BtuB</fullName>
    </submittedName>
</protein>
<keyword evidence="5" id="KW-0798">TonB box</keyword>
<keyword evidence="3" id="KW-0812">Transmembrane</keyword>
<dbReference type="GO" id="GO:0044718">
    <property type="term" value="P:siderophore transmembrane transport"/>
    <property type="evidence" value="ECO:0007669"/>
    <property type="project" value="TreeGrafter"/>
</dbReference>
<keyword evidence="4" id="KW-0732">Signal</keyword>
<evidence type="ECO:0000256" key="3">
    <source>
        <dbReference type="ARBA" id="ARBA00022692"/>
    </source>
</evidence>
<keyword evidence="6" id="KW-0472">Membrane</keyword>
<dbReference type="PROSITE" id="PS52016">
    <property type="entry name" value="TONB_DEPENDENT_REC_3"/>
    <property type="match status" value="1"/>
</dbReference>
<dbReference type="PANTHER" id="PTHR30069:SF29">
    <property type="entry name" value="HEMOGLOBIN AND HEMOGLOBIN-HAPTOGLOBIN-BINDING PROTEIN 1-RELATED"/>
    <property type="match status" value="1"/>
</dbReference>
<dbReference type="Gene3D" id="2.40.170.20">
    <property type="entry name" value="TonB-dependent receptor, beta-barrel domain"/>
    <property type="match status" value="1"/>
</dbReference>
<dbReference type="Gene3D" id="2.170.130.10">
    <property type="entry name" value="TonB-dependent receptor, plug domain"/>
    <property type="match status" value="1"/>
</dbReference>
<dbReference type="Pfam" id="PF07715">
    <property type="entry name" value="Plug"/>
    <property type="match status" value="1"/>
</dbReference>
<dbReference type="InterPro" id="IPR036942">
    <property type="entry name" value="Beta-barrel_TonB_sf"/>
</dbReference>